<proteinExistence type="predicted"/>
<evidence type="ECO:0000313" key="2">
    <source>
        <dbReference type="EMBL" id="CAD8345970.1"/>
    </source>
</evidence>
<gene>
    <name evidence="2" type="ORF">PBAH0796_LOCUS1708</name>
</gene>
<feature type="compositionally biased region" description="Low complexity" evidence="1">
    <location>
        <begin position="46"/>
        <end position="57"/>
    </location>
</feature>
<feature type="region of interest" description="Disordered" evidence="1">
    <location>
        <begin position="37"/>
        <end position="61"/>
    </location>
</feature>
<dbReference type="InterPro" id="IPR036770">
    <property type="entry name" value="Ankyrin_rpt-contain_sf"/>
</dbReference>
<sequence>MRLRLPCEGRGRARACARPGRNPEVCPRADTMVPVCESSEEGASVSGQGSHTTSDTSSSERSRALDEIVQWYRNHRGARARVRSFLELHGFHGVCMRSYRTFNTRFWYPLHCAVKQSDPVMVWLLLLTGADPRQLDSAKQTPLQYALHKDKNGSHREVMAVLRYAERLGWGDDSKANLLCTELSMPGGGGSPQQWSSFFRDLSSNAAALSAVCKGKRGEDP</sequence>
<accession>A0A7S0F8Y6</accession>
<evidence type="ECO:0000256" key="1">
    <source>
        <dbReference type="SAM" id="MobiDB-lite"/>
    </source>
</evidence>
<protein>
    <submittedName>
        <fullName evidence="2">Uncharacterized protein</fullName>
    </submittedName>
</protein>
<dbReference type="EMBL" id="HBEG01002960">
    <property type="protein sequence ID" value="CAD8345970.1"/>
    <property type="molecule type" value="Transcribed_RNA"/>
</dbReference>
<dbReference type="Gene3D" id="1.25.40.20">
    <property type="entry name" value="Ankyrin repeat-containing domain"/>
    <property type="match status" value="1"/>
</dbReference>
<dbReference type="Pfam" id="PF00023">
    <property type="entry name" value="Ank"/>
    <property type="match status" value="1"/>
</dbReference>
<dbReference type="AlphaFoldDB" id="A0A7S0F8Y6"/>
<dbReference type="SUPFAM" id="SSF48403">
    <property type="entry name" value="Ankyrin repeat"/>
    <property type="match status" value="1"/>
</dbReference>
<organism evidence="2">
    <name type="scientific">Pyrodinium bahamense</name>
    <dbReference type="NCBI Taxonomy" id="73915"/>
    <lineage>
        <taxon>Eukaryota</taxon>
        <taxon>Sar</taxon>
        <taxon>Alveolata</taxon>
        <taxon>Dinophyceae</taxon>
        <taxon>Gonyaulacales</taxon>
        <taxon>Pyrocystaceae</taxon>
        <taxon>Pyrodinium</taxon>
    </lineage>
</organism>
<name>A0A7S0F8Y6_9DINO</name>
<reference evidence="2" key="1">
    <citation type="submission" date="2021-01" db="EMBL/GenBank/DDBJ databases">
        <authorList>
            <person name="Corre E."/>
            <person name="Pelletier E."/>
            <person name="Niang G."/>
            <person name="Scheremetjew M."/>
            <person name="Finn R."/>
            <person name="Kale V."/>
            <person name="Holt S."/>
            <person name="Cochrane G."/>
            <person name="Meng A."/>
            <person name="Brown T."/>
            <person name="Cohen L."/>
        </authorList>
    </citation>
    <scope>NUCLEOTIDE SEQUENCE</scope>
    <source>
        <strain evidence="2">Pbaha01</strain>
    </source>
</reference>
<dbReference type="InterPro" id="IPR002110">
    <property type="entry name" value="Ankyrin_rpt"/>
</dbReference>